<protein>
    <submittedName>
        <fullName evidence="1">Uncharacterized protein</fullName>
    </submittedName>
</protein>
<accession>A0ACC1M3E1</accession>
<reference evidence="1" key="1">
    <citation type="submission" date="2022-07" db="EMBL/GenBank/DDBJ databases">
        <title>Phylogenomic reconstructions and comparative analyses of Kickxellomycotina fungi.</title>
        <authorList>
            <person name="Reynolds N.K."/>
            <person name="Stajich J.E."/>
            <person name="Barry K."/>
            <person name="Grigoriev I.V."/>
            <person name="Crous P."/>
            <person name="Smith M.E."/>
        </authorList>
    </citation>
    <scope>NUCLEOTIDE SEQUENCE</scope>
    <source>
        <strain evidence="1">CBS 190363</strain>
    </source>
</reference>
<name>A0ACC1M3E1_9FUNG</name>
<gene>
    <name evidence="1" type="ORF">IWW38_002706</name>
</gene>
<proteinExistence type="predicted"/>
<evidence type="ECO:0000313" key="1">
    <source>
        <dbReference type="EMBL" id="KAJ2894014.1"/>
    </source>
</evidence>
<keyword evidence="2" id="KW-1185">Reference proteome</keyword>
<sequence length="114" mass="13090">MGPKTKLPHTETYALNRERFHRGMSLYDVQFVMGSEPTTGSGPRGEYFLARSKEYREILNSNSDIVILYHDEPEVGYAPFVWFKFVWELASGGRYRSVVDFGLGEATRGIIYDL</sequence>
<comment type="caution">
    <text evidence="1">The sequence shown here is derived from an EMBL/GenBank/DDBJ whole genome shotgun (WGS) entry which is preliminary data.</text>
</comment>
<dbReference type="EMBL" id="JANBVB010000467">
    <property type="protein sequence ID" value="KAJ2894014.1"/>
    <property type="molecule type" value="Genomic_DNA"/>
</dbReference>
<dbReference type="Proteomes" id="UP001139981">
    <property type="component" value="Unassembled WGS sequence"/>
</dbReference>
<organism evidence="1 2">
    <name type="scientific">Coemansia aciculifera</name>
    <dbReference type="NCBI Taxonomy" id="417176"/>
    <lineage>
        <taxon>Eukaryota</taxon>
        <taxon>Fungi</taxon>
        <taxon>Fungi incertae sedis</taxon>
        <taxon>Zoopagomycota</taxon>
        <taxon>Kickxellomycotina</taxon>
        <taxon>Kickxellomycetes</taxon>
        <taxon>Kickxellales</taxon>
        <taxon>Kickxellaceae</taxon>
        <taxon>Coemansia</taxon>
    </lineage>
</organism>
<evidence type="ECO:0000313" key="2">
    <source>
        <dbReference type="Proteomes" id="UP001139981"/>
    </source>
</evidence>